<protein>
    <submittedName>
        <fullName evidence="3">Hpt domain-containing protein</fullName>
    </submittedName>
</protein>
<keyword evidence="4" id="KW-1185">Reference proteome</keyword>
<evidence type="ECO:0000313" key="3">
    <source>
        <dbReference type="EMBL" id="MFD1781836.1"/>
    </source>
</evidence>
<dbReference type="SUPFAM" id="SSF47226">
    <property type="entry name" value="Histidine-containing phosphotransfer domain, HPT domain"/>
    <property type="match status" value="1"/>
</dbReference>
<comment type="caution">
    <text evidence="3">The sequence shown here is derived from an EMBL/GenBank/DDBJ whole genome shotgun (WGS) entry which is preliminary data.</text>
</comment>
<sequence length="116" mass="12374">MARRDLTGAVNFRYLEDYTAGDGAVIDEVLAIFREQAQLWSALLTADNEGWRDAVHTIKGAARGVGAFELGDACEAAERGGPEGLSAVQDALDRALADVAAYAHERALQSLKTPRG</sequence>
<gene>
    <name evidence="3" type="ORF">ACFSC0_00380</name>
</gene>
<evidence type="ECO:0000256" key="1">
    <source>
        <dbReference type="ARBA" id="ARBA00023012"/>
    </source>
</evidence>
<evidence type="ECO:0000313" key="4">
    <source>
        <dbReference type="Proteomes" id="UP001597237"/>
    </source>
</evidence>
<dbReference type="InterPro" id="IPR008207">
    <property type="entry name" value="Sig_transdc_His_kin_Hpt_dom"/>
</dbReference>
<proteinExistence type="predicted"/>
<reference evidence="4" key="1">
    <citation type="journal article" date="2019" name="Int. J. Syst. Evol. Microbiol.">
        <title>The Global Catalogue of Microorganisms (GCM) 10K type strain sequencing project: providing services to taxonomists for standard genome sequencing and annotation.</title>
        <authorList>
            <consortium name="The Broad Institute Genomics Platform"/>
            <consortium name="The Broad Institute Genome Sequencing Center for Infectious Disease"/>
            <person name="Wu L."/>
            <person name="Ma J."/>
        </authorList>
    </citation>
    <scope>NUCLEOTIDE SEQUENCE [LARGE SCALE GENOMIC DNA]</scope>
    <source>
        <strain evidence="4">DFY28</strain>
    </source>
</reference>
<dbReference type="EMBL" id="JBHUEY010000001">
    <property type="protein sequence ID" value="MFD1781836.1"/>
    <property type="molecule type" value="Genomic_DNA"/>
</dbReference>
<organism evidence="3 4">
    <name type="scientific">Phenylobacterium terrae</name>
    <dbReference type="NCBI Taxonomy" id="2665495"/>
    <lineage>
        <taxon>Bacteria</taxon>
        <taxon>Pseudomonadati</taxon>
        <taxon>Pseudomonadota</taxon>
        <taxon>Alphaproteobacteria</taxon>
        <taxon>Caulobacterales</taxon>
        <taxon>Caulobacteraceae</taxon>
        <taxon>Phenylobacterium</taxon>
    </lineage>
</organism>
<dbReference type="Proteomes" id="UP001597237">
    <property type="component" value="Unassembled WGS sequence"/>
</dbReference>
<accession>A0ABW4MW18</accession>
<name>A0ABW4MW18_9CAUL</name>
<keyword evidence="1" id="KW-0902">Two-component regulatory system</keyword>
<dbReference type="Gene3D" id="1.20.120.160">
    <property type="entry name" value="HPT domain"/>
    <property type="match status" value="1"/>
</dbReference>
<dbReference type="InterPro" id="IPR036641">
    <property type="entry name" value="HPT_dom_sf"/>
</dbReference>
<dbReference type="Pfam" id="PF01627">
    <property type="entry name" value="Hpt"/>
    <property type="match status" value="1"/>
</dbReference>
<feature type="domain" description="HPt" evidence="2">
    <location>
        <begin position="39"/>
        <end position="101"/>
    </location>
</feature>
<dbReference type="RefSeq" id="WP_377281331.1">
    <property type="nucleotide sequence ID" value="NZ_JBHRSI010000003.1"/>
</dbReference>
<evidence type="ECO:0000259" key="2">
    <source>
        <dbReference type="Pfam" id="PF01627"/>
    </source>
</evidence>